<dbReference type="EnsemblPlants" id="Kaladp1006s0028.2.v1.1">
    <property type="protein sequence ID" value="Kaladp1006s0028.2.v1.1"/>
    <property type="gene ID" value="Kaladp1006s0028.v1.1"/>
</dbReference>
<organism evidence="3 4">
    <name type="scientific">Kalanchoe fedtschenkoi</name>
    <name type="common">Lavender scallops</name>
    <name type="synonym">South American air plant</name>
    <dbReference type="NCBI Taxonomy" id="63787"/>
    <lineage>
        <taxon>Eukaryota</taxon>
        <taxon>Viridiplantae</taxon>
        <taxon>Streptophyta</taxon>
        <taxon>Embryophyta</taxon>
        <taxon>Tracheophyta</taxon>
        <taxon>Spermatophyta</taxon>
        <taxon>Magnoliopsida</taxon>
        <taxon>eudicotyledons</taxon>
        <taxon>Gunneridae</taxon>
        <taxon>Pentapetalae</taxon>
        <taxon>Saxifragales</taxon>
        <taxon>Crassulaceae</taxon>
        <taxon>Kalanchoe</taxon>
    </lineage>
</organism>
<dbReference type="Gramene" id="Kaladp1006s0028.2.v1.1">
    <property type="protein sequence ID" value="Kaladp1006s0028.2.v1.1"/>
    <property type="gene ID" value="Kaladp1006s0028.v1.1"/>
</dbReference>
<dbReference type="Gramene" id="Kaladp1006s0028.5.v1.1">
    <property type="protein sequence ID" value="Kaladp1006s0028.5.v1.1"/>
    <property type="gene ID" value="Kaladp1006s0028.v1.1"/>
</dbReference>
<feature type="compositionally biased region" description="Basic and acidic residues" evidence="1">
    <location>
        <begin position="591"/>
        <end position="611"/>
    </location>
</feature>
<dbReference type="EnsemblPlants" id="Kaladp1006s0028.4.v1.1">
    <property type="protein sequence ID" value="Kaladp1006s0028.4.v1.1"/>
    <property type="gene ID" value="Kaladp1006s0028.v1.1"/>
</dbReference>
<dbReference type="SUPFAM" id="SSF46942">
    <property type="entry name" value="Elongation factor TFIIS domain 2"/>
    <property type="match status" value="1"/>
</dbReference>
<evidence type="ECO:0000259" key="2">
    <source>
        <dbReference type="PROSITE" id="PS51321"/>
    </source>
</evidence>
<feature type="region of interest" description="Disordered" evidence="1">
    <location>
        <begin position="503"/>
        <end position="545"/>
    </location>
</feature>
<feature type="compositionally biased region" description="Polar residues" evidence="1">
    <location>
        <begin position="618"/>
        <end position="630"/>
    </location>
</feature>
<dbReference type="PANTHER" id="PTHR11477">
    <property type="entry name" value="TRANSCRIPTION FACTOR S-II ZINC FINGER DOMAIN-CONTAINING PROTEIN"/>
    <property type="match status" value="1"/>
</dbReference>
<protein>
    <recommendedName>
        <fullName evidence="2">TFIIS central domain-containing protein</fullName>
    </recommendedName>
</protein>
<feature type="region of interest" description="Disordered" evidence="1">
    <location>
        <begin position="812"/>
        <end position="917"/>
    </location>
</feature>
<dbReference type="InterPro" id="IPR036575">
    <property type="entry name" value="TFIIS_cen_dom_sf"/>
</dbReference>
<dbReference type="Gramene" id="Kaladp1006s0028.12.v1.1">
    <property type="protein sequence ID" value="Kaladp1006s0028.12.v1.1"/>
    <property type="gene ID" value="Kaladp1006s0028.v1.1"/>
</dbReference>
<dbReference type="PANTHER" id="PTHR11477:SF20">
    <property type="entry name" value="SPOC DOMAIN _ TRANSCRIPTION ELONGATION FACTOR S-II PROTEIN"/>
    <property type="match status" value="1"/>
</dbReference>
<feature type="region of interest" description="Disordered" evidence="1">
    <location>
        <begin position="581"/>
        <end position="655"/>
    </location>
</feature>
<dbReference type="Proteomes" id="UP000594263">
    <property type="component" value="Unplaced"/>
</dbReference>
<feature type="compositionally biased region" description="Basic residues" evidence="1">
    <location>
        <begin position="818"/>
        <end position="838"/>
    </location>
</feature>
<evidence type="ECO:0000313" key="3">
    <source>
        <dbReference type="EnsemblPlants" id="Kaladp1006s0028.2.v1.1"/>
    </source>
</evidence>
<dbReference type="Gramene" id="Kaladp1006s0028.8.v1.1">
    <property type="protein sequence ID" value="Kaladp1006s0028.8.v1.1"/>
    <property type="gene ID" value="Kaladp1006s0028.v1.1"/>
</dbReference>
<dbReference type="CDD" id="cd21538">
    <property type="entry name" value="SPOC_TFIIS"/>
    <property type="match status" value="1"/>
</dbReference>
<dbReference type="Gene3D" id="1.10.472.30">
    <property type="entry name" value="Transcription elongation factor S-II, central domain"/>
    <property type="match status" value="1"/>
</dbReference>
<dbReference type="EnsemblPlants" id="Kaladp1006s0028.5.v1.1">
    <property type="protein sequence ID" value="Kaladp1006s0028.5.v1.1"/>
    <property type="gene ID" value="Kaladp1006s0028.v1.1"/>
</dbReference>
<dbReference type="PROSITE" id="PS51321">
    <property type="entry name" value="TFIIS_CENTRAL"/>
    <property type="match status" value="1"/>
</dbReference>
<reference evidence="3" key="1">
    <citation type="submission" date="2021-01" db="UniProtKB">
        <authorList>
            <consortium name="EnsemblPlants"/>
        </authorList>
    </citation>
    <scope>IDENTIFICATION</scope>
</reference>
<feature type="domain" description="TFIIS central" evidence="2">
    <location>
        <begin position="356"/>
        <end position="467"/>
    </location>
</feature>
<feature type="compositionally biased region" description="Polar residues" evidence="1">
    <location>
        <begin position="235"/>
        <end position="244"/>
    </location>
</feature>
<feature type="compositionally biased region" description="Polar residues" evidence="1">
    <location>
        <begin position="839"/>
        <end position="855"/>
    </location>
</feature>
<feature type="region of interest" description="Disordered" evidence="1">
    <location>
        <begin position="227"/>
        <end position="285"/>
    </location>
</feature>
<dbReference type="EnsemblPlants" id="Kaladp1006s0028.1.v1.1">
    <property type="protein sequence ID" value="Kaladp1006s0028.1.v1.1"/>
    <property type="gene ID" value="Kaladp1006s0028.v1.1"/>
</dbReference>
<dbReference type="EnsemblPlants" id="Kaladp1006s0028.12.v1.1">
    <property type="protein sequence ID" value="Kaladp1006s0028.12.v1.1"/>
    <property type="gene ID" value="Kaladp1006s0028.v1.1"/>
</dbReference>
<evidence type="ECO:0000256" key="1">
    <source>
        <dbReference type="SAM" id="MobiDB-lite"/>
    </source>
</evidence>
<accession>A0A7N0VJX5</accession>
<feature type="compositionally biased region" description="Low complexity" evidence="1">
    <location>
        <begin position="250"/>
        <end position="266"/>
    </location>
</feature>
<name>A0A7N0VJX5_KALFE</name>
<feature type="compositionally biased region" description="Polar residues" evidence="1">
    <location>
        <begin position="512"/>
        <end position="530"/>
    </location>
</feature>
<dbReference type="GO" id="GO:0006351">
    <property type="term" value="P:DNA-templated transcription"/>
    <property type="evidence" value="ECO:0007669"/>
    <property type="project" value="InterPro"/>
</dbReference>
<dbReference type="InterPro" id="IPR012921">
    <property type="entry name" value="SPOC_C"/>
</dbReference>
<dbReference type="GO" id="GO:0005634">
    <property type="term" value="C:nucleus"/>
    <property type="evidence" value="ECO:0007669"/>
    <property type="project" value="TreeGrafter"/>
</dbReference>
<dbReference type="Pfam" id="PF07744">
    <property type="entry name" value="SPOC"/>
    <property type="match status" value="1"/>
</dbReference>
<dbReference type="InterPro" id="IPR003618">
    <property type="entry name" value="TFIIS_cen_dom"/>
</dbReference>
<feature type="compositionally biased region" description="Polar residues" evidence="1">
    <location>
        <begin position="862"/>
        <end position="874"/>
    </location>
</feature>
<dbReference type="Gramene" id="Kaladp1006s0028.1.v1.1">
    <property type="protein sequence ID" value="Kaladp1006s0028.1.v1.1"/>
    <property type="gene ID" value="Kaladp1006s0028.v1.1"/>
</dbReference>
<dbReference type="SMART" id="SM00510">
    <property type="entry name" value="TFS2M"/>
    <property type="match status" value="1"/>
</dbReference>
<dbReference type="Gramene" id="Kaladp1006s0028.4.v1.1">
    <property type="protein sequence ID" value="Kaladp1006s0028.4.v1.1"/>
    <property type="gene ID" value="Kaladp1006s0028.v1.1"/>
</dbReference>
<dbReference type="OMA" id="FPNQQHH"/>
<dbReference type="EnsemblPlants" id="Kaladp1006s0028.3.v1.1">
    <property type="protein sequence ID" value="Kaladp1006s0028.3.v1.1"/>
    <property type="gene ID" value="Kaladp1006s0028.v1.1"/>
</dbReference>
<feature type="compositionally biased region" description="Basic and acidic residues" evidence="1">
    <location>
        <begin position="631"/>
        <end position="641"/>
    </location>
</feature>
<dbReference type="AlphaFoldDB" id="A0A7N0VJX5"/>
<feature type="region of interest" description="Disordered" evidence="1">
    <location>
        <begin position="168"/>
        <end position="210"/>
    </location>
</feature>
<dbReference type="EnsemblPlants" id="Kaladp1006s0028.8.v1.1">
    <property type="protein sequence ID" value="Kaladp1006s0028.8.v1.1"/>
    <property type="gene ID" value="Kaladp1006s0028.v1.1"/>
</dbReference>
<dbReference type="Gramene" id="Kaladp1006s0028.9.v1.1">
    <property type="protein sequence ID" value="Kaladp1006s0028.9.v1.1"/>
    <property type="gene ID" value="Kaladp1006s0028.v1.1"/>
</dbReference>
<keyword evidence="4" id="KW-1185">Reference proteome</keyword>
<dbReference type="EnsemblPlants" id="Kaladp1006s0028.9.v1.1">
    <property type="protein sequence ID" value="Kaladp1006s0028.9.v1.1"/>
    <property type="gene ID" value="Kaladp1006s0028.v1.1"/>
</dbReference>
<feature type="compositionally biased region" description="Polar residues" evidence="1">
    <location>
        <begin position="168"/>
        <end position="204"/>
    </location>
</feature>
<dbReference type="Pfam" id="PF07500">
    <property type="entry name" value="TFIIS_M"/>
    <property type="match status" value="1"/>
</dbReference>
<dbReference type="Gramene" id="Kaladp1006s0028.3.v1.1">
    <property type="protein sequence ID" value="Kaladp1006s0028.3.v1.1"/>
    <property type="gene ID" value="Kaladp1006s0028.v1.1"/>
</dbReference>
<proteinExistence type="predicted"/>
<sequence>MDELQPITSTMHNVQIVPVGSVSNISASIQSIKPDEHIKFLEPMASYGGGPQNASMNGAGLYMMPTTNYSGFQQSAVSNNVVREMGPMFIDPKSQSLQMPAKRKFPMENLPSYPLSPRVAMPNTKTGQLEHRPWLNTLASNKSNIQHHVQSATGVLASQQFVVQNKRTTQFQAGPPKSGSQKSSTPRNHPSQGQPSPRAQNESNESVRSKLRESICAALSLVIGKGKSSSKEGTSAITGVNSSEHLPECSQSAGIASSISPAALSGENPKEANEDQSTQSENNVKSELNASASIVGEPLQTHESAGQELNMIDLLPDDESIAGNFFVKDDLLQGNGLSWVLDFDAWVAEKEGHDPKKQKVGENMDGGQQVKKSNCPQNLALQIELELFKLFGGINKKYKEKGRSLLFNLKDRNNPELRERVMSGEISPARLCSMTAEELASKELSEWRIAKAEEFDQMKILPDSDIDIRRLVKKTHKGEVQVEVEEDDVSVEVSVGSNSLARVQTEAKETKSQSGQSLDSNQKETVNGKNNSEKPNLDCTITIPSNESSDLMQGLIEDEMKDAEFLPPIVSLDEFMESLHSEPPFENLPADADKLKSPDSDHSEVPSETKSAKLSPDGVTSANSTAQENLNAKDPKSDTDIKYTNNQPPKEISPPAAEANAERIWEGSLQLSISSTISASGVFKSGEKTPTKEWPRTIEIKGRVRLDAFEKFLQDLYKSRSRSIMVMHVILKECEGKDCEALSQVVDSYVADDRVGFAEPVRGVEVYLCPHHPKILDRIRRHLARDQADEALILNGDDKGLIGVIVRRKVHVSPNSSSHHKHSLKKHHQEHYSSRRQTHSQQDRNINVNSSSNLTLKYPPHVSSTKVTAQSGLTNAAVVDEDDVPPGFGPPASQEDDDLPEFNFSGGLSRSVVPNQKPLVSLTQNRPAEQMRQLIQKYGRNAAGGSILVVKTWKDDDDDDIPEWQPQVPLPPAPSLPAPTQQHNYQSLNLPMLQHLINQQQQLLRSPLQQPQAPLRLQPPMLAAQQTSGAPGWPLQQQSGIWMNPRQGQFYGTQSRGF</sequence>
<feature type="compositionally biased region" description="Polar residues" evidence="1">
    <location>
        <begin position="275"/>
        <end position="285"/>
    </location>
</feature>
<evidence type="ECO:0000313" key="4">
    <source>
        <dbReference type="Proteomes" id="UP000594263"/>
    </source>
</evidence>